<dbReference type="RefSeq" id="WP_278004530.1">
    <property type="nucleotide sequence ID" value="NZ_JARSBN010000002.1"/>
</dbReference>
<gene>
    <name evidence="1" type="ORF">P7122_04215</name>
</gene>
<organism evidence="1 2">
    <name type="scientific">Winogradskyella marincola</name>
    <dbReference type="NCBI Taxonomy" id="3037795"/>
    <lineage>
        <taxon>Bacteria</taxon>
        <taxon>Pseudomonadati</taxon>
        <taxon>Bacteroidota</taxon>
        <taxon>Flavobacteriia</taxon>
        <taxon>Flavobacteriales</taxon>
        <taxon>Flavobacteriaceae</taxon>
        <taxon>Winogradskyella</taxon>
    </lineage>
</organism>
<evidence type="ECO:0000313" key="2">
    <source>
        <dbReference type="Proteomes" id="UP001529085"/>
    </source>
</evidence>
<sequence>MKNGKYFDILNSLPAYGEMYVPISEDNVPFYSEGFVIRFYKSDGEDWVANFQTGWTEFNYVHEFETNPNILVVAGGTCYLMNPNKKEPINVFGVGFQNYLKTESNQIVLQDLTDLTVVEPNADYWRTERISWDGIKDLKLNGKFVTGLSYDPMNSKEEWVEFIVDLENREVKGGSYRKYEFKPIGENVESVKPKKDKKSWWNFGNGKAST</sequence>
<reference evidence="1 2" key="1">
    <citation type="submission" date="2023-03" db="EMBL/GenBank/DDBJ databases">
        <title>Strain YYF002 represents a novel species in the genus Winogradskyella isolated from seawater.</title>
        <authorList>
            <person name="Fu Z.-Y."/>
        </authorList>
    </citation>
    <scope>NUCLEOTIDE SEQUENCE [LARGE SCALE GENOMIC DNA]</scope>
    <source>
        <strain evidence="1 2">YYF002</strain>
    </source>
</reference>
<proteinExistence type="predicted"/>
<protein>
    <submittedName>
        <fullName evidence="1">Uncharacterized protein</fullName>
    </submittedName>
</protein>
<evidence type="ECO:0000313" key="1">
    <source>
        <dbReference type="EMBL" id="MDG4715063.1"/>
    </source>
</evidence>
<name>A0ABT6FZ37_9FLAO</name>
<accession>A0ABT6FZ37</accession>
<comment type="caution">
    <text evidence="1">The sequence shown here is derived from an EMBL/GenBank/DDBJ whole genome shotgun (WGS) entry which is preliminary data.</text>
</comment>
<dbReference type="EMBL" id="JARSBN010000002">
    <property type="protein sequence ID" value="MDG4715063.1"/>
    <property type="molecule type" value="Genomic_DNA"/>
</dbReference>
<keyword evidence="2" id="KW-1185">Reference proteome</keyword>
<dbReference type="Proteomes" id="UP001529085">
    <property type="component" value="Unassembled WGS sequence"/>
</dbReference>